<dbReference type="Pfam" id="PF00428">
    <property type="entry name" value="Ribosomal_60s"/>
    <property type="match status" value="1"/>
</dbReference>
<evidence type="ECO:0000256" key="2">
    <source>
        <dbReference type="ARBA" id="ARBA00005436"/>
    </source>
</evidence>
<evidence type="ECO:0000256" key="3">
    <source>
        <dbReference type="ARBA" id="ARBA00011266"/>
    </source>
</evidence>
<dbReference type="FunFam" id="1.10.10.1410:FF:000001">
    <property type="entry name" value="60S acidic ribosomal protein P1"/>
    <property type="match status" value="1"/>
</dbReference>
<gene>
    <name evidence="6" type="ORF">IFM89_027839</name>
</gene>
<reference evidence="6 7" key="1">
    <citation type="submission" date="2020-10" db="EMBL/GenBank/DDBJ databases">
        <title>The Coptis chinensis genome and diversification of protoberbering-type alkaloids.</title>
        <authorList>
            <person name="Wang B."/>
            <person name="Shu S."/>
            <person name="Song C."/>
            <person name="Liu Y."/>
        </authorList>
    </citation>
    <scope>NUCLEOTIDE SEQUENCE [LARGE SCALE GENOMIC DNA]</scope>
    <source>
        <strain evidence="6">HL-2020</strain>
        <tissue evidence="6">Leaf</tissue>
    </source>
</reference>
<dbReference type="EMBL" id="JADFTS010000007">
    <property type="protein sequence ID" value="KAF9598406.1"/>
    <property type="molecule type" value="Genomic_DNA"/>
</dbReference>
<comment type="similarity">
    <text evidence="2">Belongs to the eukaryotic ribosomal protein P1/P2 family.</text>
</comment>
<comment type="function">
    <text evidence="1">Plays an important role in the elongation step of protein synthesis.</text>
</comment>
<dbReference type="GO" id="GO:0022625">
    <property type="term" value="C:cytosolic large ribosomal subunit"/>
    <property type="evidence" value="ECO:0007669"/>
    <property type="project" value="TreeGrafter"/>
</dbReference>
<dbReference type="GO" id="GO:0006414">
    <property type="term" value="P:translational elongation"/>
    <property type="evidence" value="ECO:0007669"/>
    <property type="project" value="InterPro"/>
</dbReference>
<evidence type="ECO:0000313" key="7">
    <source>
        <dbReference type="Proteomes" id="UP000631114"/>
    </source>
</evidence>
<proteinExistence type="inferred from homology"/>
<dbReference type="OrthoDB" id="2194681at2759"/>
<dbReference type="GO" id="GO:0003735">
    <property type="term" value="F:structural constituent of ribosome"/>
    <property type="evidence" value="ECO:0007669"/>
    <property type="project" value="InterPro"/>
</dbReference>
<keyword evidence="4" id="KW-0689">Ribosomal protein</keyword>
<dbReference type="Proteomes" id="UP000631114">
    <property type="component" value="Unassembled WGS sequence"/>
</dbReference>
<evidence type="ECO:0000256" key="1">
    <source>
        <dbReference type="ARBA" id="ARBA00003362"/>
    </source>
</evidence>
<comment type="caution">
    <text evidence="6">The sequence shown here is derived from an EMBL/GenBank/DDBJ whole genome shotgun (WGS) entry which is preliminary data.</text>
</comment>
<evidence type="ECO:0000313" key="6">
    <source>
        <dbReference type="EMBL" id="KAF9598406.1"/>
    </source>
</evidence>
<name>A0A835LSZ4_9MAGN</name>
<feature type="non-terminal residue" evidence="6">
    <location>
        <position position="1"/>
    </location>
</feature>
<dbReference type="HAMAP" id="MF_01478">
    <property type="entry name" value="Ribosomal_L12_arch"/>
    <property type="match status" value="1"/>
</dbReference>
<accession>A0A835LSZ4</accession>
<dbReference type="GO" id="GO:0002181">
    <property type="term" value="P:cytoplasmic translation"/>
    <property type="evidence" value="ECO:0007669"/>
    <property type="project" value="TreeGrafter"/>
</dbReference>
<dbReference type="InterPro" id="IPR038716">
    <property type="entry name" value="P1/P2_N_sf"/>
</dbReference>
<evidence type="ECO:0008006" key="8">
    <source>
        <dbReference type="Google" id="ProtNLM"/>
    </source>
</evidence>
<organism evidence="6 7">
    <name type="scientific">Coptis chinensis</name>
    <dbReference type="NCBI Taxonomy" id="261450"/>
    <lineage>
        <taxon>Eukaryota</taxon>
        <taxon>Viridiplantae</taxon>
        <taxon>Streptophyta</taxon>
        <taxon>Embryophyta</taxon>
        <taxon>Tracheophyta</taxon>
        <taxon>Spermatophyta</taxon>
        <taxon>Magnoliopsida</taxon>
        <taxon>Ranunculales</taxon>
        <taxon>Ranunculaceae</taxon>
        <taxon>Coptidoideae</taxon>
        <taxon>Coptis</taxon>
    </lineage>
</organism>
<dbReference type="PANTHER" id="PTHR45696:SF42">
    <property type="entry name" value="LARGE RIBOSOMAL SUBUNIT PROTEIN P1W-RELATED"/>
    <property type="match status" value="1"/>
</dbReference>
<keyword evidence="5" id="KW-0687">Ribonucleoprotein</keyword>
<comment type="subunit">
    <text evidence="3">P1 and P2 exist as dimers at the large ribosomal subunit.</text>
</comment>
<dbReference type="CDD" id="cd05831">
    <property type="entry name" value="Ribosomal_P1"/>
    <property type="match status" value="1"/>
</dbReference>
<dbReference type="InterPro" id="IPR027534">
    <property type="entry name" value="Ribosomal_P1/P2"/>
</dbReference>
<sequence>LHQVKRNPNDNGSNQIEKMSTAGELACSYACMLLHDDGIPITADKIAALVKAANVQVEAYWPGLFAKLVEKRNIEDLIMNVGSGGGGGAPVAVAASGGGGAPAAVAAPAAEEKKEEPKEESDEDMGFSLWPGLFAKFVQKMNIEDMIMNGSSGGGGAPVSIAESAGGDSSFAVAAPVAEEKKSQRRKVMTKIFWICFHKLGTSIPSSICDSTILQV</sequence>
<protein>
    <recommendedName>
        <fullName evidence="8">60S acidic ribosomal protein P1</fullName>
    </recommendedName>
</protein>
<dbReference type="GO" id="GO:0030295">
    <property type="term" value="F:protein kinase activator activity"/>
    <property type="evidence" value="ECO:0007669"/>
    <property type="project" value="TreeGrafter"/>
</dbReference>
<dbReference type="PANTHER" id="PTHR45696">
    <property type="entry name" value="60S ACIDIC RIBOSOMAL PROTEIN P1"/>
    <property type="match status" value="1"/>
</dbReference>
<dbReference type="AlphaFoldDB" id="A0A835LSZ4"/>
<dbReference type="Gene3D" id="1.10.10.1410">
    <property type="match status" value="1"/>
</dbReference>
<keyword evidence="7" id="KW-1185">Reference proteome</keyword>
<evidence type="ECO:0000256" key="5">
    <source>
        <dbReference type="ARBA" id="ARBA00023274"/>
    </source>
</evidence>
<evidence type="ECO:0000256" key="4">
    <source>
        <dbReference type="ARBA" id="ARBA00022980"/>
    </source>
</evidence>
<dbReference type="GO" id="GO:0043021">
    <property type="term" value="F:ribonucleoprotein complex binding"/>
    <property type="evidence" value="ECO:0007669"/>
    <property type="project" value="TreeGrafter"/>
</dbReference>